<feature type="domain" description="EGF-like" evidence="16">
    <location>
        <begin position="281"/>
        <end position="322"/>
    </location>
</feature>
<feature type="disulfide bond" evidence="11">
    <location>
        <begin position="110"/>
        <end position="119"/>
    </location>
</feature>
<keyword evidence="10" id="KW-0325">Glycoprotein</keyword>
<evidence type="ECO:0000256" key="8">
    <source>
        <dbReference type="ARBA" id="ARBA00023136"/>
    </source>
</evidence>
<evidence type="ECO:0000256" key="5">
    <source>
        <dbReference type="ARBA" id="ARBA00022729"/>
    </source>
</evidence>
<keyword evidence="9 11" id="KW-1015">Disulfide bond</keyword>
<feature type="compositionally biased region" description="Acidic residues" evidence="14">
    <location>
        <begin position="374"/>
        <end position="388"/>
    </location>
</feature>
<protein>
    <recommendedName>
        <fullName evidence="13">Delta-like protein</fullName>
    </recommendedName>
</protein>
<comment type="caution">
    <text evidence="11">Lacks conserved residue(s) required for the propagation of feature annotation.</text>
</comment>
<dbReference type="PANTHER" id="PTHR14949:SF54">
    <property type="entry name" value="VWFD DOMAIN-CONTAINING PROTEIN"/>
    <property type="match status" value="1"/>
</dbReference>
<proteinExistence type="predicted"/>
<feature type="disulfide bond" evidence="12">
    <location>
        <begin position="77"/>
        <end position="86"/>
    </location>
</feature>
<name>A0A8W7NYR0_ANOCL</name>
<dbReference type="GO" id="GO:0007154">
    <property type="term" value="P:cell communication"/>
    <property type="evidence" value="ECO:0007669"/>
    <property type="project" value="InterPro"/>
</dbReference>
<dbReference type="SMART" id="SM00179">
    <property type="entry name" value="EGF_CA"/>
    <property type="match status" value="1"/>
</dbReference>
<evidence type="ECO:0000256" key="7">
    <source>
        <dbReference type="ARBA" id="ARBA00022989"/>
    </source>
</evidence>
<dbReference type="GO" id="GO:0016020">
    <property type="term" value="C:membrane"/>
    <property type="evidence" value="ECO:0007669"/>
    <property type="project" value="UniProtKB-SubCell"/>
</dbReference>
<evidence type="ECO:0000256" key="1">
    <source>
        <dbReference type="ARBA" id="ARBA00004479"/>
    </source>
</evidence>
<dbReference type="FunFam" id="2.10.25.140:FF:000002">
    <property type="entry name" value="Delta-like protein"/>
    <property type="match status" value="1"/>
</dbReference>
<dbReference type="InterPro" id="IPR000742">
    <property type="entry name" value="EGF"/>
</dbReference>
<evidence type="ECO:0000256" key="3">
    <source>
        <dbReference type="ARBA" id="ARBA00022536"/>
    </source>
</evidence>
<dbReference type="GO" id="GO:0005102">
    <property type="term" value="F:signaling receptor binding"/>
    <property type="evidence" value="ECO:0007669"/>
    <property type="project" value="TreeGrafter"/>
</dbReference>
<dbReference type="GO" id="GO:0005509">
    <property type="term" value="F:calcium ion binding"/>
    <property type="evidence" value="ECO:0007669"/>
    <property type="project" value="InterPro"/>
</dbReference>
<feature type="region of interest" description="Disordered" evidence="14">
    <location>
        <begin position="328"/>
        <end position="347"/>
    </location>
</feature>
<dbReference type="FunFam" id="2.10.25.10:FF:000294">
    <property type="entry name" value="Delta-like protein"/>
    <property type="match status" value="1"/>
</dbReference>
<keyword evidence="4 13" id="KW-0812">Transmembrane</keyword>
<dbReference type="InterPro" id="IPR001774">
    <property type="entry name" value="DSL"/>
</dbReference>
<dbReference type="VEuPathDB" id="VectorBase:ACON2_042500"/>
<evidence type="ECO:0000313" key="18">
    <source>
        <dbReference type="EnsemblMetazoa" id="ACOM022833-PA.1"/>
    </source>
</evidence>
<feature type="region of interest" description="Disordered" evidence="14">
    <location>
        <begin position="360"/>
        <end position="388"/>
    </location>
</feature>
<dbReference type="SMART" id="SM00181">
    <property type="entry name" value="EGF"/>
    <property type="match status" value="7"/>
</dbReference>
<dbReference type="AlphaFoldDB" id="A0A8W7NYR0"/>
<dbReference type="Pfam" id="PF21700">
    <property type="entry name" value="EGF_DL_JAG"/>
    <property type="match status" value="3"/>
</dbReference>
<evidence type="ECO:0000256" key="2">
    <source>
        <dbReference type="ARBA" id="ARBA00022473"/>
    </source>
</evidence>
<evidence type="ECO:0000256" key="15">
    <source>
        <dbReference type="SAM" id="Phobius"/>
    </source>
</evidence>
<dbReference type="GO" id="GO:0005576">
    <property type="term" value="C:extracellular region"/>
    <property type="evidence" value="ECO:0007669"/>
    <property type="project" value="TreeGrafter"/>
</dbReference>
<evidence type="ECO:0000256" key="14">
    <source>
        <dbReference type="SAM" id="MobiDB-lite"/>
    </source>
</evidence>
<dbReference type="EnsemblMetazoa" id="ACOM022833-RA">
    <property type="protein sequence ID" value="ACOM022833-PA.1"/>
    <property type="gene ID" value="ACOM022833"/>
</dbReference>
<dbReference type="Pfam" id="PF01414">
    <property type="entry name" value="DSL"/>
    <property type="match status" value="1"/>
</dbReference>
<keyword evidence="8 13" id="KW-0472">Membrane</keyword>
<dbReference type="InterPro" id="IPR001881">
    <property type="entry name" value="EGF-like_Ca-bd_dom"/>
</dbReference>
<evidence type="ECO:0000256" key="6">
    <source>
        <dbReference type="ARBA" id="ARBA00022737"/>
    </source>
</evidence>
<feature type="compositionally biased region" description="Low complexity" evidence="14">
    <location>
        <begin position="328"/>
        <end position="346"/>
    </location>
</feature>
<evidence type="ECO:0000256" key="10">
    <source>
        <dbReference type="ARBA" id="ARBA00023180"/>
    </source>
</evidence>
<keyword evidence="6 13" id="KW-0677">Repeat</keyword>
<feature type="disulfide bond" evidence="11">
    <location>
        <begin position="312"/>
        <end position="321"/>
    </location>
</feature>
<keyword evidence="7 13" id="KW-1133">Transmembrane helix</keyword>
<keyword evidence="3 11" id="KW-0245">EGF-like domain</keyword>
<dbReference type="Gene3D" id="2.10.25.10">
    <property type="entry name" value="Laminin"/>
    <property type="match status" value="4"/>
</dbReference>
<dbReference type="PROSITE" id="PS00022">
    <property type="entry name" value="EGF_1"/>
    <property type="match status" value="4"/>
</dbReference>
<dbReference type="PROSITE" id="PS50026">
    <property type="entry name" value="EGF_3"/>
    <property type="match status" value="2"/>
</dbReference>
<evidence type="ECO:0000256" key="11">
    <source>
        <dbReference type="PROSITE-ProRule" id="PRU00076"/>
    </source>
</evidence>
<evidence type="ECO:0000256" key="13">
    <source>
        <dbReference type="RuleBase" id="RU280815"/>
    </source>
</evidence>
<organism evidence="18">
    <name type="scientific">Anopheles coluzzii</name>
    <name type="common">African malaria mosquito</name>
    <dbReference type="NCBI Taxonomy" id="1518534"/>
    <lineage>
        <taxon>Eukaryota</taxon>
        <taxon>Metazoa</taxon>
        <taxon>Ecdysozoa</taxon>
        <taxon>Arthropoda</taxon>
        <taxon>Hexapoda</taxon>
        <taxon>Insecta</taxon>
        <taxon>Pterygota</taxon>
        <taxon>Neoptera</taxon>
        <taxon>Endopterygota</taxon>
        <taxon>Diptera</taxon>
        <taxon>Nematocera</taxon>
        <taxon>Culicoidea</taxon>
        <taxon>Culicidae</taxon>
        <taxon>Anophelinae</taxon>
        <taxon>Anopheles</taxon>
    </lineage>
</organism>
<feature type="transmembrane region" description="Helical" evidence="15">
    <location>
        <begin position="21"/>
        <end position="39"/>
    </location>
</feature>
<evidence type="ECO:0000256" key="4">
    <source>
        <dbReference type="ARBA" id="ARBA00022692"/>
    </source>
</evidence>
<dbReference type="PROSITE" id="PS51051">
    <property type="entry name" value="DSL"/>
    <property type="match status" value="1"/>
</dbReference>
<evidence type="ECO:0000259" key="16">
    <source>
        <dbReference type="PROSITE" id="PS50026"/>
    </source>
</evidence>
<dbReference type="Gene3D" id="2.10.25.140">
    <property type="match status" value="1"/>
</dbReference>
<dbReference type="FunFam" id="2.10.25.10:FF:000018">
    <property type="entry name" value="Delta-like 1"/>
    <property type="match status" value="3"/>
</dbReference>
<dbReference type="Pfam" id="PF00008">
    <property type="entry name" value="EGF"/>
    <property type="match status" value="1"/>
</dbReference>
<feature type="domain" description="EGF-like" evidence="16">
    <location>
        <begin position="87"/>
        <end position="120"/>
    </location>
</feature>
<sequence>LCFRSQFPSVAKRDRAMSHNHYYRIIVVGALLQLIALVSPSGAVRYVPKWKKQACELPTPQNEYSHYVCDDNGDVKCLPGWTGDLCDVPICKKGCDPLQGYCKRPGECRCKLGFYGENCNRCIPLPGCQHGGCQVSFECVCHKGWDGIFCSEPICRSDCHPSRGYCEAPGECRCRLGWAGPTCRDCQVLPGCMHGTCTKPLECKCLPGWTGILCQTPICAANCSREHGYCRRPGECRCKVGWMGQECNKCHPYPGCVNGDCRRPWECNCKPGWGGMLCDEELNYCEQNPDTCQNGGKCKSVIKDDGHYRCECPSGYKGRNCEILPPSMMTSTTSSSTTEQPSTTMMADVSSELSTIGLENLETYRNSSSTGEDYLADEYSSEDLDNEA</sequence>
<dbReference type="Proteomes" id="UP000075882">
    <property type="component" value="Unassembled WGS sequence"/>
</dbReference>
<dbReference type="SUPFAM" id="SSF57196">
    <property type="entry name" value="EGF/Laminin"/>
    <property type="match status" value="1"/>
</dbReference>
<comment type="function">
    <text evidence="13">Putative Notch ligand involved in the mediation of Notch signaling.</text>
</comment>
<accession>A0A8W7NYR0</accession>
<reference evidence="18" key="1">
    <citation type="submission" date="2022-08" db="UniProtKB">
        <authorList>
            <consortium name="EnsemblMetazoa"/>
        </authorList>
    </citation>
    <scope>IDENTIFICATION</scope>
</reference>
<dbReference type="PANTHER" id="PTHR14949">
    <property type="entry name" value="EGF-LIKE-DOMAIN, MULTIPLE 7, 8"/>
    <property type="match status" value="1"/>
</dbReference>
<comment type="subcellular location">
    <subcellularLocation>
        <location evidence="1 13">Membrane</location>
        <topology evidence="1 13">Single-pass type I membrane protein</topology>
    </subcellularLocation>
</comment>
<dbReference type="CDD" id="cd00054">
    <property type="entry name" value="EGF_CA"/>
    <property type="match status" value="1"/>
</dbReference>
<dbReference type="PROSITE" id="PS01186">
    <property type="entry name" value="EGF_2"/>
    <property type="match status" value="1"/>
</dbReference>
<dbReference type="GO" id="GO:0009986">
    <property type="term" value="C:cell surface"/>
    <property type="evidence" value="ECO:0007669"/>
    <property type="project" value="TreeGrafter"/>
</dbReference>
<dbReference type="InterPro" id="IPR050969">
    <property type="entry name" value="Dev_Signal_Modulators"/>
</dbReference>
<evidence type="ECO:0000259" key="17">
    <source>
        <dbReference type="PROSITE" id="PS51051"/>
    </source>
</evidence>
<keyword evidence="2 13" id="KW-0217">Developmental protein</keyword>
<feature type="domain" description="DSL" evidence="17">
    <location>
        <begin position="44"/>
        <end position="86"/>
    </location>
</feature>
<evidence type="ECO:0000256" key="12">
    <source>
        <dbReference type="PROSITE-ProRule" id="PRU00377"/>
    </source>
</evidence>
<evidence type="ECO:0000256" key="9">
    <source>
        <dbReference type="ARBA" id="ARBA00023157"/>
    </source>
</evidence>
<keyword evidence="5 13" id="KW-0732">Signal</keyword>